<evidence type="ECO:0000256" key="1">
    <source>
        <dbReference type="SAM" id="Phobius"/>
    </source>
</evidence>
<keyword evidence="1" id="KW-0472">Membrane</keyword>
<dbReference type="Pfam" id="PF13852">
    <property type="entry name" value="DUF4197"/>
    <property type="match status" value="1"/>
</dbReference>
<evidence type="ECO:0000313" key="3">
    <source>
        <dbReference type="Proteomes" id="UP000245999"/>
    </source>
</evidence>
<keyword evidence="3" id="KW-1185">Reference proteome</keyword>
<dbReference type="OrthoDB" id="5292580at2"/>
<proteinExistence type="predicted"/>
<keyword evidence="1" id="KW-0812">Transmembrane</keyword>
<gene>
    <name evidence="2" type="ORF">DDQ68_03670</name>
</gene>
<keyword evidence="1" id="KW-1133">Transmembrane helix</keyword>
<evidence type="ECO:0000313" key="2">
    <source>
        <dbReference type="EMBL" id="AWM31969.1"/>
    </source>
</evidence>
<accession>A0A2Z3GE85</accession>
<sequence length="346" mass="35353">MVMISTSGGAGRGAVVGMNGRARGPAGGGGNGFGGKIASLCSRAGTTTATPATGFSRRAFFIAMFTRFVTLLLTAGLLAAAPAARAQTTKKTTKTKTTATKTATAKAAAAKAAAAKTAAAKAAATKAAATKAAATPAPAPVAPLTEAEASGGIKDALNKSVTKAVEFASEKDGFNLNDDIHIPFPEDMVLMKSTLGRIPGMSTVVSTFETQLNRAAEAAAPKAKGIFLAALANISLTDALGLVTSSSTDAATQFLRKSTEAQLVAAFKPDITAAISQVGAEAAYTKMTTQYNRIPLMTPVQTDLSAYTTQKAVDGIFILMAQEEAKIRRNPAARTTDLLKRVFATK</sequence>
<dbReference type="EMBL" id="CP029145">
    <property type="protein sequence ID" value="AWM31969.1"/>
    <property type="molecule type" value="Genomic_DNA"/>
</dbReference>
<dbReference type="Proteomes" id="UP000245999">
    <property type="component" value="Chromosome"/>
</dbReference>
<dbReference type="KEGG" id="hnv:DDQ68_03670"/>
<evidence type="ECO:0008006" key="4">
    <source>
        <dbReference type="Google" id="ProtNLM"/>
    </source>
</evidence>
<feature type="transmembrane region" description="Helical" evidence="1">
    <location>
        <begin position="59"/>
        <end position="81"/>
    </location>
</feature>
<dbReference type="AlphaFoldDB" id="A0A2Z3GE85"/>
<dbReference type="InterPro" id="IPR025245">
    <property type="entry name" value="DUF4197"/>
</dbReference>
<reference evidence="3" key="1">
    <citation type="submission" date="2018-04" db="EMBL/GenBank/DDBJ databases">
        <title>Complete genome of Antarctic heterotrophic bacterium Hymenobacter nivis.</title>
        <authorList>
            <person name="Terashima M."/>
        </authorList>
    </citation>
    <scope>NUCLEOTIDE SEQUENCE [LARGE SCALE GENOMIC DNA]</scope>
    <source>
        <strain evidence="3">NBRC 111535</strain>
    </source>
</reference>
<protein>
    <recommendedName>
        <fullName evidence="4">DUF4197 domain-containing protein</fullName>
    </recommendedName>
</protein>
<organism evidence="2 3">
    <name type="scientific">Hymenobacter nivis</name>
    <dbReference type="NCBI Taxonomy" id="1850093"/>
    <lineage>
        <taxon>Bacteria</taxon>
        <taxon>Pseudomonadati</taxon>
        <taxon>Bacteroidota</taxon>
        <taxon>Cytophagia</taxon>
        <taxon>Cytophagales</taxon>
        <taxon>Hymenobacteraceae</taxon>
        <taxon>Hymenobacter</taxon>
    </lineage>
</organism>
<name>A0A2Z3GE85_9BACT</name>